<accession>A0A0V1K041</accession>
<keyword evidence="2" id="KW-1185">Reference proteome</keyword>
<evidence type="ECO:0000313" key="1">
    <source>
        <dbReference type="EMBL" id="KRZ40601.1"/>
    </source>
</evidence>
<dbReference type="EMBL" id="JYDW01003689">
    <property type="protein sequence ID" value="KRZ40601.1"/>
    <property type="molecule type" value="Genomic_DNA"/>
</dbReference>
<proteinExistence type="predicted"/>
<gene>
    <name evidence="1" type="ORF">T02_13559</name>
</gene>
<dbReference type="AlphaFoldDB" id="A0A0V1K041"/>
<dbReference type="Proteomes" id="UP000054721">
    <property type="component" value="Unassembled WGS sequence"/>
</dbReference>
<protein>
    <submittedName>
        <fullName evidence="1">Uncharacterized protein</fullName>
    </submittedName>
</protein>
<evidence type="ECO:0000313" key="2">
    <source>
        <dbReference type="Proteomes" id="UP000054721"/>
    </source>
</evidence>
<comment type="caution">
    <text evidence="1">The sequence shown here is derived from an EMBL/GenBank/DDBJ whole genome shotgun (WGS) entry which is preliminary data.</text>
</comment>
<reference evidence="1 2" key="1">
    <citation type="submission" date="2015-05" db="EMBL/GenBank/DDBJ databases">
        <title>Evolution of Trichinella species and genotypes.</title>
        <authorList>
            <person name="Korhonen P.K."/>
            <person name="Edoardo P."/>
            <person name="Giuseppe L.R."/>
            <person name="Gasser R.B."/>
        </authorList>
    </citation>
    <scope>NUCLEOTIDE SEQUENCE [LARGE SCALE GENOMIC DNA]</scope>
    <source>
        <strain evidence="1">ISS10</strain>
    </source>
</reference>
<feature type="non-terminal residue" evidence="1">
    <location>
        <position position="1"/>
    </location>
</feature>
<name>A0A0V1K041_9BILA</name>
<organism evidence="1 2">
    <name type="scientific">Trichinella nativa</name>
    <dbReference type="NCBI Taxonomy" id="6335"/>
    <lineage>
        <taxon>Eukaryota</taxon>
        <taxon>Metazoa</taxon>
        <taxon>Ecdysozoa</taxon>
        <taxon>Nematoda</taxon>
        <taxon>Enoplea</taxon>
        <taxon>Dorylaimia</taxon>
        <taxon>Trichinellida</taxon>
        <taxon>Trichinellidae</taxon>
        <taxon>Trichinella</taxon>
    </lineage>
</organism>
<sequence>LLDLEYREKTEKNLQNETLTLLDLEYGEKNGKKSVK</sequence>